<evidence type="ECO:0008006" key="4">
    <source>
        <dbReference type="Google" id="ProtNLM"/>
    </source>
</evidence>
<keyword evidence="3" id="KW-1185">Reference proteome</keyword>
<accession>A0A6L5Q9A4</accession>
<evidence type="ECO:0000313" key="2">
    <source>
        <dbReference type="EMBL" id="MRX06265.1"/>
    </source>
</evidence>
<proteinExistence type="predicted"/>
<organism evidence="2 3">
    <name type="scientific">Duganella alba</name>
    <dbReference type="NCBI Taxonomy" id="2666081"/>
    <lineage>
        <taxon>Bacteria</taxon>
        <taxon>Pseudomonadati</taxon>
        <taxon>Pseudomonadota</taxon>
        <taxon>Betaproteobacteria</taxon>
        <taxon>Burkholderiales</taxon>
        <taxon>Oxalobacteraceae</taxon>
        <taxon>Telluria group</taxon>
        <taxon>Duganella</taxon>
    </lineage>
</organism>
<gene>
    <name evidence="2" type="ORF">GJ697_00255</name>
</gene>
<feature type="chain" id="PRO_5026734225" description="DUF3142 domain-containing protein" evidence="1">
    <location>
        <begin position="23"/>
        <end position="237"/>
    </location>
</feature>
<reference evidence="2 3" key="1">
    <citation type="submission" date="2019-11" db="EMBL/GenBank/DDBJ databases">
        <title>Novel species isolated from a subtropical stream in China.</title>
        <authorList>
            <person name="Lu H."/>
        </authorList>
    </citation>
    <scope>NUCLEOTIDE SEQUENCE [LARGE SCALE GENOMIC DNA]</scope>
    <source>
        <strain evidence="2 3">FT25W</strain>
    </source>
</reference>
<dbReference type="EMBL" id="WKJM01000001">
    <property type="protein sequence ID" value="MRX06265.1"/>
    <property type="molecule type" value="Genomic_DNA"/>
</dbReference>
<name>A0A6L5Q9A4_9BURK</name>
<evidence type="ECO:0000313" key="3">
    <source>
        <dbReference type="Proteomes" id="UP000481037"/>
    </source>
</evidence>
<dbReference type="Proteomes" id="UP000481037">
    <property type="component" value="Unassembled WGS sequence"/>
</dbReference>
<keyword evidence="1" id="KW-0732">Signal</keyword>
<dbReference type="RefSeq" id="WP_154361636.1">
    <property type="nucleotide sequence ID" value="NZ_WKJM01000001.1"/>
</dbReference>
<evidence type="ECO:0000256" key="1">
    <source>
        <dbReference type="SAM" id="SignalP"/>
    </source>
</evidence>
<protein>
    <recommendedName>
        <fullName evidence="4">DUF3142 domain-containing protein</fullName>
    </recommendedName>
</protein>
<sequence>MPLIFLILALLACAAGSGVANAADAQRIAWLWDGAALPAWSQPEAAVLQRHILLSGDTALTRPRARWPNASRITPVVHVEVSTVNSPVDIESRRAMIVRAMHEAADASTSGWVQLDMEAKPSQRVFYRSLVRQLRGELPPQIKLSVTALAWWCRSPAWLDDLGADEVVPMFFRMGKDSARLRDIIQHSPSTLHASCRNVAGFSPQEAFPSDVTARYPKTYWFDRHAWKRGTDIESTP</sequence>
<dbReference type="AlphaFoldDB" id="A0A6L5Q9A4"/>
<feature type="signal peptide" evidence="1">
    <location>
        <begin position="1"/>
        <end position="22"/>
    </location>
</feature>
<comment type="caution">
    <text evidence="2">The sequence shown here is derived from an EMBL/GenBank/DDBJ whole genome shotgun (WGS) entry which is preliminary data.</text>
</comment>